<accession>A0AA39LL91</accession>
<evidence type="ECO:0000313" key="2">
    <source>
        <dbReference type="EMBL" id="KAK0401507.1"/>
    </source>
</evidence>
<proteinExistence type="predicted"/>
<evidence type="ECO:0000256" key="1">
    <source>
        <dbReference type="SAM" id="Coils"/>
    </source>
</evidence>
<reference evidence="2" key="1">
    <citation type="submission" date="2023-06" db="EMBL/GenBank/DDBJ databases">
        <title>Genomic analysis of the entomopathogenic nematode Steinernema hermaphroditum.</title>
        <authorList>
            <person name="Schwarz E.M."/>
            <person name="Heppert J.K."/>
            <person name="Baniya A."/>
            <person name="Schwartz H.T."/>
            <person name="Tan C.-H."/>
            <person name="Antoshechkin I."/>
            <person name="Sternberg P.W."/>
            <person name="Goodrich-Blair H."/>
            <person name="Dillman A.R."/>
        </authorList>
    </citation>
    <scope>NUCLEOTIDE SEQUENCE</scope>
    <source>
        <strain evidence="2">PS9179</strain>
        <tissue evidence="2">Whole animal</tissue>
    </source>
</reference>
<keyword evidence="1" id="KW-0175">Coiled coil</keyword>
<keyword evidence="3" id="KW-1185">Reference proteome</keyword>
<name>A0AA39LL91_9BILA</name>
<dbReference type="AlphaFoldDB" id="A0AA39LL91"/>
<gene>
    <name evidence="2" type="ORF">QR680_015827</name>
</gene>
<dbReference type="EMBL" id="JAUCMV010000004">
    <property type="protein sequence ID" value="KAK0401507.1"/>
    <property type="molecule type" value="Genomic_DNA"/>
</dbReference>
<protein>
    <submittedName>
        <fullName evidence="2">Uncharacterized protein</fullName>
    </submittedName>
</protein>
<organism evidence="2 3">
    <name type="scientific">Steinernema hermaphroditum</name>
    <dbReference type="NCBI Taxonomy" id="289476"/>
    <lineage>
        <taxon>Eukaryota</taxon>
        <taxon>Metazoa</taxon>
        <taxon>Ecdysozoa</taxon>
        <taxon>Nematoda</taxon>
        <taxon>Chromadorea</taxon>
        <taxon>Rhabditida</taxon>
        <taxon>Tylenchina</taxon>
        <taxon>Panagrolaimomorpha</taxon>
        <taxon>Strongyloidoidea</taxon>
        <taxon>Steinernematidae</taxon>
        <taxon>Steinernema</taxon>
    </lineage>
</organism>
<evidence type="ECO:0000313" key="3">
    <source>
        <dbReference type="Proteomes" id="UP001175271"/>
    </source>
</evidence>
<feature type="coiled-coil region" evidence="1">
    <location>
        <begin position="22"/>
        <end position="56"/>
    </location>
</feature>
<comment type="caution">
    <text evidence="2">The sequence shown here is derived from an EMBL/GenBank/DDBJ whole genome shotgun (WGS) entry which is preliminary data.</text>
</comment>
<dbReference type="Proteomes" id="UP001175271">
    <property type="component" value="Unassembled WGS sequence"/>
</dbReference>
<sequence>MMFTFNHHSISDTMDTELMKLKENLLKEIVALKTQVREAVAKKEAIEAESEAVMEERAESVQRYLELKESEAQES</sequence>